<dbReference type="PANTHER" id="PTHR31983:SF0">
    <property type="entry name" value="GLUCAN ENDO-1,3-BETA-D-GLUCOSIDASE 2"/>
    <property type="match status" value="1"/>
</dbReference>
<dbReference type="Pfam" id="PF03639">
    <property type="entry name" value="Glyco_hydro_81"/>
    <property type="match status" value="1"/>
</dbReference>
<evidence type="ECO:0000256" key="5">
    <source>
        <dbReference type="ARBA" id="ARBA00023277"/>
    </source>
</evidence>
<dbReference type="Proteomes" id="UP001378960">
    <property type="component" value="Unassembled WGS sequence"/>
</dbReference>
<feature type="region of interest" description="Disordered" evidence="9">
    <location>
        <begin position="1"/>
        <end position="62"/>
    </location>
</feature>
<evidence type="ECO:0000256" key="3">
    <source>
        <dbReference type="ARBA" id="ARBA00012780"/>
    </source>
</evidence>
<dbReference type="InterPro" id="IPR005200">
    <property type="entry name" value="Endo-beta-glucanase"/>
</dbReference>
<dbReference type="GO" id="GO:0042973">
    <property type="term" value="F:glucan endo-1,3-beta-D-glucosidase activity"/>
    <property type="evidence" value="ECO:0007669"/>
    <property type="project" value="UniProtKB-EC"/>
</dbReference>
<dbReference type="EC" id="3.2.1.39" evidence="3"/>
<comment type="catalytic activity">
    <reaction evidence="1">
        <text>Hydrolysis of (1-&gt;3)-beta-D-glucosidic linkages in (1-&gt;3)-beta-D-glucans.</text>
        <dbReference type="EC" id="3.2.1.39"/>
    </reaction>
</comment>
<dbReference type="GO" id="GO:0009986">
    <property type="term" value="C:cell surface"/>
    <property type="evidence" value="ECO:0007669"/>
    <property type="project" value="TreeGrafter"/>
</dbReference>
<evidence type="ECO:0000259" key="10">
    <source>
        <dbReference type="Pfam" id="PF03639"/>
    </source>
</evidence>
<dbReference type="PANTHER" id="PTHR31983">
    <property type="entry name" value="ENDO-1,3(4)-BETA-GLUCANASE 1"/>
    <property type="match status" value="1"/>
</dbReference>
<dbReference type="InterPro" id="IPR040720">
    <property type="entry name" value="GH81_C"/>
</dbReference>
<evidence type="ECO:0000256" key="7">
    <source>
        <dbReference type="ARBA" id="ARBA00023316"/>
    </source>
</evidence>
<dbReference type="GO" id="GO:0071555">
    <property type="term" value="P:cell wall organization"/>
    <property type="evidence" value="ECO:0007669"/>
    <property type="project" value="UniProtKB-KW"/>
</dbReference>
<sequence length="780" mass="88162">MKKDFQKYKKHDDSKDSSPPPQYPGDTKPQLPESNGRIPPPIPPRDYNTKEEAPQMKRVEESIPSVNIATGDNIFQNPITTTPPVSCIQTSSIHPVPLPKFYKQQGTIQTNNFYGNLLVEQQNLPVWTHPYSIWKSTDDQFKGLGISHTSASQRVYGDDPNMNPVKYFFNPVGICSMMLSAEEFQSENFEFLVGDLERFSAGLKFATKGGELNVKIVQGMGFITGVYDGTIVPTVLSKVGFQKLQPMESLSHGLNKYIITLFDNTQWIIYTNCGLIQQSANCLTTSNFNGQKIIQIAKLPNQESIKHYDSVAGSYVVGCDLEGELSYDNSLCDYSFTYDINGQSTTGKVLQWVLPHHVESMHQSMIGDLAENMNLDSTCKGHMTAFITKKFTMVEKLQPQDLVLDPWSDKSGVSGYSENSKMKIREIAQSEINSFDVINESNTDSMYTAGKILDKGAFMLYVAAYVIKDANLTNIMLEKMKTAFQRFIDNKQQAPLCYDNNWKGIVSTSGLQDGNFYCDFGNCFYNDHHFHYGYHIHAAALVALADQHYGDGRWMNNAKPWIETLIRDVCNPSKKDTYFPVFRSFDFFNGHSFANGLFAHGDGKDEESSSEDYHAYYGIKLWGLVSNNKSLVSIASLILSIEKRAMNMYMLYKNDNTIMPPNFIRNKVSGILFENKIDHATYFGMNKEFIHGIHMIPITPMSNYIRDTEFVTQEWNEMALGQLANSIDGGWKGLLMLNSAMYNPQKAWEFFSQPNFQMSWLDNGMSRTWSLAYCAGMGGC</sequence>
<dbReference type="GO" id="GO:0000272">
    <property type="term" value="P:polysaccharide catabolic process"/>
    <property type="evidence" value="ECO:0007669"/>
    <property type="project" value="UniProtKB-KW"/>
</dbReference>
<dbReference type="Pfam" id="PF17652">
    <property type="entry name" value="Glyco_hydro81C"/>
    <property type="match status" value="1"/>
</dbReference>
<dbReference type="FunFam" id="1.20.5.420:FF:000008">
    <property type="entry name" value="Endo-1,3-beta-glucanase Engl1"/>
    <property type="match status" value="1"/>
</dbReference>
<dbReference type="PROSITE" id="PS52008">
    <property type="entry name" value="GH81"/>
    <property type="match status" value="1"/>
</dbReference>
<dbReference type="Gene3D" id="2.70.98.30">
    <property type="entry name" value="Golgi alpha-mannosidase II, domain 4"/>
    <property type="match status" value="1"/>
</dbReference>
<comment type="similarity">
    <text evidence="2">Belongs to the glycosyl hydrolase 81 family.</text>
</comment>
<dbReference type="AlphaFoldDB" id="A0AAV5R0W0"/>
<keyword evidence="13" id="KW-1185">Reference proteome</keyword>
<keyword evidence="4" id="KW-0378">Hydrolase</keyword>
<name>A0AAV5R0W0_PICKL</name>
<keyword evidence="6" id="KW-0326">Glycosidase</keyword>
<feature type="compositionally biased region" description="Basic and acidic residues" evidence="9">
    <location>
        <begin position="1"/>
        <end position="16"/>
    </location>
</feature>
<gene>
    <name evidence="12" type="ORF">DAPK24_008590</name>
</gene>
<evidence type="ECO:0000256" key="2">
    <source>
        <dbReference type="ARBA" id="ARBA00010730"/>
    </source>
</evidence>
<dbReference type="InterPro" id="IPR040451">
    <property type="entry name" value="GH81_N"/>
</dbReference>
<feature type="domain" description="Glycosyl hydrolase family 81 C-terminal" evidence="11">
    <location>
        <begin position="416"/>
        <end position="771"/>
    </location>
</feature>
<feature type="domain" description="Glycosyl hydrolase family 81 N-terminal" evidence="10">
    <location>
        <begin position="94"/>
        <end position="408"/>
    </location>
</feature>
<dbReference type="EMBL" id="BTGB01000001">
    <property type="protein sequence ID" value="GMM44284.1"/>
    <property type="molecule type" value="Genomic_DNA"/>
</dbReference>
<keyword evidence="8" id="KW-0624">Polysaccharide degradation</keyword>
<evidence type="ECO:0000256" key="6">
    <source>
        <dbReference type="ARBA" id="ARBA00023295"/>
    </source>
</evidence>
<evidence type="ECO:0000256" key="9">
    <source>
        <dbReference type="SAM" id="MobiDB-lite"/>
    </source>
</evidence>
<organism evidence="12 13">
    <name type="scientific">Pichia kluyveri</name>
    <name type="common">Yeast</name>
    <dbReference type="NCBI Taxonomy" id="36015"/>
    <lineage>
        <taxon>Eukaryota</taxon>
        <taxon>Fungi</taxon>
        <taxon>Dikarya</taxon>
        <taxon>Ascomycota</taxon>
        <taxon>Saccharomycotina</taxon>
        <taxon>Pichiomycetes</taxon>
        <taxon>Pichiales</taxon>
        <taxon>Pichiaceae</taxon>
        <taxon>Pichia</taxon>
    </lineage>
</organism>
<evidence type="ECO:0000313" key="13">
    <source>
        <dbReference type="Proteomes" id="UP001378960"/>
    </source>
</evidence>
<comment type="caution">
    <text evidence="12">The sequence shown here is derived from an EMBL/GenBank/DDBJ whole genome shotgun (WGS) entry which is preliminary data.</text>
</comment>
<protein>
    <recommendedName>
        <fullName evidence="3">glucan endo-1,3-beta-D-glucosidase</fullName>
        <ecNumber evidence="3">3.2.1.39</ecNumber>
    </recommendedName>
</protein>
<dbReference type="Gene3D" id="1.10.287.1170">
    <property type="entry name" value="glycoside hydrolase family 81 endo-[beta] glucanase"/>
    <property type="match status" value="1"/>
</dbReference>
<evidence type="ECO:0000313" key="12">
    <source>
        <dbReference type="EMBL" id="GMM44284.1"/>
    </source>
</evidence>
<evidence type="ECO:0000256" key="4">
    <source>
        <dbReference type="ARBA" id="ARBA00022801"/>
    </source>
</evidence>
<proteinExistence type="inferred from homology"/>
<evidence type="ECO:0000256" key="8">
    <source>
        <dbReference type="ARBA" id="ARBA00023326"/>
    </source>
</evidence>
<evidence type="ECO:0000256" key="1">
    <source>
        <dbReference type="ARBA" id="ARBA00000382"/>
    </source>
</evidence>
<keyword evidence="7" id="KW-0961">Cell wall biogenesis/degradation</keyword>
<reference evidence="12 13" key="1">
    <citation type="journal article" date="2023" name="Elife">
        <title>Identification of key yeast species and microbe-microbe interactions impacting larval growth of Drosophila in the wild.</title>
        <authorList>
            <person name="Mure A."/>
            <person name="Sugiura Y."/>
            <person name="Maeda R."/>
            <person name="Honda K."/>
            <person name="Sakurai N."/>
            <person name="Takahashi Y."/>
            <person name="Watada M."/>
            <person name="Katoh T."/>
            <person name="Gotoh A."/>
            <person name="Gotoh Y."/>
            <person name="Taniguchi I."/>
            <person name="Nakamura K."/>
            <person name="Hayashi T."/>
            <person name="Katayama T."/>
            <person name="Uemura T."/>
            <person name="Hattori Y."/>
        </authorList>
    </citation>
    <scope>NUCLEOTIDE SEQUENCE [LARGE SCALE GENOMIC DNA]</scope>
    <source>
        <strain evidence="12 13">PK-24</strain>
    </source>
</reference>
<evidence type="ECO:0000259" key="11">
    <source>
        <dbReference type="Pfam" id="PF17652"/>
    </source>
</evidence>
<dbReference type="GO" id="GO:0052861">
    <property type="term" value="F:endo-1,3(4)-beta-glucanase activity"/>
    <property type="evidence" value="ECO:0007669"/>
    <property type="project" value="InterPro"/>
</dbReference>
<feature type="compositionally biased region" description="Basic and acidic residues" evidence="9">
    <location>
        <begin position="47"/>
        <end position="61"/>
    </location>
</feature>
<dbReference type="Gene3D" id="1.20.5.420">
    <property type="entry name" value="Immunoglobulin FC, subunit C"/>
    <property type="match status" value="1"/>
</dbReference>
<keyword evidence="5" id="KW-0119">Carbohydrate metabolism</keyword>
<accession>A0AAV5R0W0</accession>